<gene>
    <name evidence="10" type="primary">purH</name>
    <name evidence="12" type="ORF">SAMN02745133_02430</name>
</gene>
<evidence type="ECO:0000256" key="9">
    <source>
        <dbReference type="ARBA" id="ARBA00050687"/>
    </source>
</evidence>
<dbReference type="PANTHER" id="PTHR11692:SF0">
    <property type="entry name" value="BIFUNCTIONAL PURINE BIOSYNTHESIS PROTEIN ATIC"/>
    <property type="match status" value="1"/>
</dbReference>
<dbReference type="SMART" id="SM00851">
    <property type="entry name" value="MGS"/>
    <property type="match status" value="1"/>
</dbReference>
<sequence length="514" mass="55242">MVKIKRALISVSDKTGLVEFARRLSALGVEIVSTGGTAKTLREAGVPVIYISDVTGFPEILGGRVKTLHPNVHGGILALRTEEHLNQLKEHQITPIDLVVVNLYPFRETIAKPGVTLADAIENIDIGGPTMVRAAAKNHACVGIVVNPQRYGQVLEALEKDGELTPSLRLELAREAFAHTAAYDTAIANYLNGVIGTEDFRPEFNLSLVKAQDLRYGENPHQKAAFYRDPSVTGPCIANAEQLHGKELSYNNILDANSALELVREFSDPCAVIIKHNNPCGAAMAESLVTAYKKAFAADPVSAFGGIVACNRTVDADTAGEMSRIFLEAVVAPDFTAEALEILKKKANLRLLRTGDLTGQTSDVLEVRKVNGGLLVQEADRVVANPDELKVVTERRPSAAELKEMMFAMTVVKHVKSNAIVLAKDGQVIGVGAGQMNRVGAARIAFEQAGDKARGAVLASDAFFPFRDTVDEAARAGVTAIIQPGGSIRDEESIQACNEHGIAMVFTGLRHFKH</sequence>
<comment type="domain">
    <text evidence="10">The IMP cyclohydrolase activity resides in the N-terminal region.</text>
</comment>
<evidence type="ECO:0000256" key="3">
    <source>
        <dbReference type="ARBA" id="ARBA00007667"/>
    </source>
</evidence>
<dbReference type="InterPro" id="IPR036914">
    <property type="entry name" value="MGS-like_dom_sf"/>
</dbReference>
<dbReference type="FunFam" id="3.40.140.20:FF:000002">
    <property type="entry name" value="Bifunctional purine biosynthesis protein PurH"/>
    <property type="match status" value="1"/>
</dbReference>
<evidence type="ECO:0000259" key="11">
    <source>
        <dbReference type="PROSITE" id="PS51855"/>
    </source>
</evidence>
<reference evidence="13" key="1">
    <citation type="submission" date="2016-11" db="EMBL/GenBank/DDBJ databases">
        <authorList>
            <person name="Varghese N."/>
            <person name="Submissions S."/>
        </authorList>
    </citation>
    <scope>NUCLEOTIDE SEQUENCE [LARGE SCALE GENOMIC DNA]</scope>
    <source>
        <strain evidence="13">DSM 12395</strain>
    </source>
</reference>
<dbReference type="AlphaFoldDB" id="A0A1M5B1I3"/>
<dbReference type="STRING" id="1121429.SAMN02745133_02430"/>
<comment type="catalytic activity">
    <reaction evidence="9 10">
        <text>IMP + H2O = 5-formamido-1-(5-phospho-D-ribosyl)imidazole-4-carboxamide</text>
        <dbReference type="Rhea" id="RHEA:18445"/>
        <dbReference type="ChEBI" id="CHEBI:15377"/>
        <dbReference type="ChEBI" id="CHEBI:58053"/>
        <dbReference type="ChEBI" id="CHEBI:58467"/>
        <dbReference type="EC" id="3.5.4.10"/>
    </reaction>
</comment>
<evidence type="ECO:0000256" key="10">
    <source>
        <dbReference type="HAMAP-Rule" id="MF_00139"/>
    </source>
</evidence>
<comment type="catalytic activity">
    <reaction evidence="8 10">
        <text>(6R)-10-formyltetrahydrofolate + 5-amino-1-(5-phospho-beta-D-ribosyl)imidazole-4-carboxamide = 5-formamido-1-(5-phospho-D-ribosyl)imidazole-4-carboxamide + (6S)-5,6,7,8-tetrahydrofolate</text>
        <dbReference type="Rhea" id="RHEA:22192"/>
        <dbReference type="ChEBI" id="CHEBI:57453"/>
        <dbReference type="ChEBI" id="CHEBI:58467"/>
        <dbReference type="ChEBI" id="CHEBI:58475"/>
        <dbReference type="ChEBI" id="CHEBI:195366"/>
        <dbReference type="EC" id="2.1.2.3"/>
    </reaction>
</comment>
<dbReference type="InterPro" id="IPR016193">
    <property type="entry name" value="Cytidine_deaminase-like"/>
</dbReference>
<dbReference type="PROSITE" id="PS51855">
    <property type="entry name" value="MGS"/>
    <property type="match status" value="1"/>
</dbReference>
<dbReference type="GO" id="GO:0004643">
    <property type="term" value="F:phosphoribosylaminoimidazolecarboxamide formyltransferase activity"/>
    <property type="evidence" value="ECO:0007669"/>
    <property type="project" value="UniProtKB-UniRule"/>
</dbReference>
<dbReference type="Pfam" id="PF01808">
    <property type="entry name" value="AICARFT_IMPCHas"/>
    <property type="match status" value="1"/>
</dbReference>
<accession>A0A1M5B1I3</accession>
<dbReference type="UniPathway" id="UPA00074">
    <property type="reaction ID" value="UER00133"/>
</dbReference>
<evidence type="ECO:0000313" key="12">
    <source>
        <dbReference type="EMBL" id="SHF36187.1"/>
    </source>
</evidence>
<dbReference type="FunFam" id="3.40.50.1380:FF:000001">
    <property type="entry name" value="Bifunctional purine biosynthesis protein PurH"/>
    <property type="match status" value="1"/>
</dbReference>
<dbReference type="EMBL" id="FQUY01000020">
    <property type="protein sequence ID" value="SHF36187.1"/>
    <property type="molecule type" value="Genomic_DNA"/>
</dbReference>
<evidence type="ECO:0000256" key="6">
    <source>
        <dbReference type="ARBA" id="ARBA00022801"/>
    </source>
</evidence>
<organism evidence="12 13">
    <name type="scientific">Desulforamulus putei DSM 12395</name>
    <dbReference type="NCBI Taxonomy" id="1121429"/>
    <lineage>
        <taxon>Bacteria</taxon>
        <taxon>Bacillati</taxon>
        <taxon>Bacillota</taxon>
        <taxon>Clostridia</taxon>
        <taxon>Eubacteriales</taxon>
        <taxon>Peptococcaceae</taxon>
        <taxon>Desulforamulus</taxon>
    </lineage>
</organism>
<dbReference type="NCBIfam" id="TIGR00355">
    <property type="entry name" value="purH"/>
    <property type="match status" value="1"/>
</dbReference>
<dbReference type="InterPro" id="IPR024051">
    <property type="entry name" value="AICAR_Tfase_dup_dom_sf"/>
</dbReference>
<dbReference type="Pfam" id="PF02142">
    <property type="entry name" value="MGS"/>
    <property type="match status" value="1"/>
</dbReference>
<dbReference type="EC" id="2.1.2.3" evidence="10"/>
<evidence type="ECO:0000256" key="5">
    <source>
        <dbReference type="ARBA" id="ARBA00022755"/>
    </source>
</evidence>
<keyword evidence="5 10" id="KW-0658">Purine biosynthesis</keyword>
<dbReference type="PANTHER" id="PTHR11692">
    <property type="entry name" value="BIFUNCTIONAL PURINE BIOSYNTHESIS PROTEIN PURH"/>
    <property type="match status" value="1"/>
</dbReference>
<dbReference type="Proteomes" id="UP000184148">
    <property type="component" value="Unassembled WGS sequence"/>
</dbReference>
<dbReference type="PIRSF" id="PIRSF000414">
    <property type="entry name" value="AICARFT_IMPCHas"/>
    <property type="match status" value="1"/>
</dbReference>
<dbReference type="EC" id="3.5.4.10" evidence="10"/>
<evidence type="ECO:0000256" key="2">
    <source>
        <dbReference type="ARBA" id="ARBA00004954"/>
    </source>
</evidence>
<dbReference type="Gene3D" id="3.40.50.1380">
    <property type="entry name" value="Methylglyoxal synthase-like domain"/>
    <property type="match status" value="1"/>
</dbReference>
<evidence type="ECO:0000256" key="7">
    <source>
        <dbReference type="ARBA" id="ARBA00023268"/>
    </source>
</evidence>
<dbReference type="SUPFAM" id="SSF53927">
    <property type="entry name" value="Cytidine deaminase-like"/>
    <property type="match status" value="1"/>
</dbReference>
<keyword evidence="13" id="KW-1185">Reference proteome</keyword>
<dbReference type="GO" id="GO:0003937">
    <property type="term" value="F:IMP cyclohydrolase activity"/>
    <property type="evidence" value="ECO:0007669"/>
    <property type="project" value="UniProtKB-UniRule"/>
</dbReference>
<dbReference type="GO" id="GO:0005829">
    <property type="term" value="C:cytosol"/>
    <property type="evidence" value="ECO:0007669"/>
    <property type="project" value="TreeGrafter"/>
</dbReference>
<comment type="similarity">
    <text evidence="3 10">Belongs to the PurH family.</text>
</comment>
<dbReference type="Gene3D" id="3.40.140.20">
    <property type="match status" value="2"/>
</dbReference>
<dbReference type="InterPro" id="IPR011607">
    <property type="entry name" value="MGS-like_dom"/>
</dbReference>
<evidence type="ECO:0000256" key="1">
    <source>
        <dbReference type="ARBA" id="ARBA00004844"/>
    </source>
</evidence>
<dbReference type="GO" id="GO:0006189">
    <property type="term" value="P:'de novo' IMP biosynthetic process"/>
    <property type="evidence" value="ECO:0007669"/>
    <property type="project" value="UniProtKB-UniRule"/>
</dbReference>
<comment type="pathway">
    <text evidence="2 10">Purine metabolism; IMP biosynthesis via de novo pathway; 5-formamido-1-(5-phospho-D-ribosyl)imidazole-4-carboxamide from 5-amino-1-(5-phospho-D-ribosyl)imidazole-4-carboxamide (10-formyl THF route): step 1/1.</text>
</comment>
<dbReference type="FunFam" id="3.40.140.20:FF:000001">
    <property type="entry name" value="Bifunctional purine biosynthesis protein PurH"/>
    <property type="match status" value="1"/>
</dbReference>
<dbReference type="CDD" id="cd01421">
    <property type="entry name" value="IMPCH"/>
    <property type="match status" value="1"/>
</dbReference>
<protein>
    <recommendedName>
        <fullName evidence="10">Bifunctional purine biosynthesis protein PurH</fullName>
    </recommendedName>
    <domain>
        <recommendedName>
            <fullName evidence="10">Phosphoribosylaminoimidazolecarboxamide formyltransferase</fullName>
            <ecNumber evidence="10">2.1.2.3</ecNumber>
        </recommendedName>
        <alternativeName>
            <fullName evidence="10">AICAR transformylase</fullName>
        </alternativeName>
    </domain>
    <domain>
        <recommendedName>
            <fullName evidence="10">IMP cyclohydrolase</fullName>
            <ecNumber evidence="10">3.5.4.10</ecNumber>
        </recommendedName>
        <alternativeName>
            <fullName evidence="10">ATIC</fullName>
        </alternativeName>
        <alternativeName>
            <fullName evidence="10">IMP synthase</fullName>
        </alternativeName>
        <alternativeName>
            <fullName evidence="10">Inosinicase</fullName>
        </alternativeName>
    </domain>
</protein>
<evidence type="ECO:0000313" key="13">
    <source>
        <dbReference type="Proteomes" id="UP000184148"/>
    </source>
</evidence>
<name>A0A1M5B1I3_9FIRM</name>
<dbReference type="SMART" id="SM00798">
    <property type="entry name" value="AICARFT_IMPCHas"/>
    <property type="match status" value="1"/>
</dbReference>
<evidence type="ECO:0000256" key="4">
    <source>
        <dbReference type="ARBA" id="ARBA00022679"/>
    </source>
</evidence>
<keyword evidence="6 10" id="KW-0378">Hydrolase</keyword>
<keyword evidence="4 10" id="KW-0808">Transferase</keyword>
<dbReference type="InterPro" id="IPR002695">
    <property type="entry name" value="PurH-like"/>
</dbReference>
<proteinExistence type="inferred from homology"/>
<dbReference type="NCBIfam" id="NF002049">
    <property type="entry name" value="PRK00881.1"/>
    <property type="match status" value="1"/>
</dbReference>
<dbReference type="HAMAP" id="MF_00139">
    <property type="entry name" value="PurH"/>
    <property type="match status" value="1"/>
</dbReference>
<feature type="domain" description="MGS-like" evidence="11">
    <location>
        <begin position="1"/>
        <end position="146"/>
    </location>
</feature>
<comment type="pathway">
    <text evidence="1 10">Purine metabolism; IMP biosynthesis via de novo pathway; IMP from 5-formamido-1-(5-phospho-D-ribosyl)imidazole-4-carboxamide: step 1/1.</text>
</comment>
<evidence type="ECO:0000256" key="8">
    <source>
        <dbReference type="ARBA" id="ARBA00050488"/>
    </source>
</evidence>
<dbReference type="SUPFAM" id="SSF52335">
    <property type="entry name" value="Methylglyoxal synthase-like"/>
    <property type="match status" value="1"/>
</dbReference>
<keyword evidence="7 10" id="KW-0511">Multifunctional enzyme</keyword>